<protein>
    <submittedName>
        <fullName evidence="4">EF-hand domain-containing protein</fullName>
    </submittedName>
</protein>
<feature type="region of interest" description="Disordered" evidence="1">
    <location>
        <begin position="65"/>
        <end position="88"/>
    </location>
</feature>
<evidence type="ECO:0000256" key="1">
    <source>
        <dbReference type="SAM" id="MobiDB-lite"/>
    </source>
</evidence>
<dbReference type="InterPro" id="IPR011992">
    <property type="entry name" value="EF-hand-dom_pair"/>
</dbReference>
<dbReference type="InterPro" id="IPR002048">
    <property type="entry name" value="EF_hand_dom"/>
</dbReference>
<feature type="domain" description="EF-hand" evidence="3">
    <location>
        <begin position="37"/>
        <end position="73"/>
    </location>
</feature>
<dbReference type="CDD" id="cd00051">
    <property type="entry name" value="EFh"/>
    <property type="match status" value="1"/>
</dbReference>
<comment type="caution">
    <text evidence="4">The sequence shown here is derived from an EMBL/GenBank/DDBJ whole genome shotgun (WGS) entry which is preliminary data.</text>
</comment>
<feature type="compositionally biased region" description="Basic and acidic residues" evidence="1">
    <location>
        <begin position="65"/>
        <end position="75"/>
    </location>
</feature>
<feature type="compositionally biased region" description="Basic and acidic residues" evidence="1">
    <location>
        <begin position="107"/>
        <end position="122"/>
    </location>
</feature>
<feature type="compositionally biased region" description="Gly residues" evidence="1">
    <location>
        <begin position="76"/>
        <end position="85"/>
    </location>
</feature>
<evidence type="ECO:0000313" key="5">
    <source>
        <dbReference type="Proteomes" id="UP001596052"/>
    </source>
</evidence>
<feature type="signal peptide" evidence="2">
    <location>
        <begin position="1"/>
        <end position="20"/>
    </location>
</feature>
<feature type="region of interest" description="Disordered" evidence="1">
    <location>
        <begin position="17"/>
        <end position="41"/>
    </location>
</feature>
<dbReference type="SUPFAM" id="SSF47473">
    <property type="entry name" value="EF-hand"/>
    <property type="match status" value="1"/>
</dbReference>
<dbReference type="PROSITE" id="PS50222">
    <property type="entry name" value="EF_HAND_2"/>
    <property type="match status" value="1"/>
</dbReference>
<feature type="region of interest" description="Disordered" evidence="1">
    <location>
        <begin position="100"/>
        <end position="155"/>
    </location>
</feature>
<evidence type="ECO:0000313" key="4">
    <source>
        <dbReference type="EMBL" id="MFC5453254.1"/>
    </source>
</evidence>
<name>A0ABW0KIZ3_9BACT</name>
<dbReference type="RefSeq" id="WP_377162153.1">
    <property type="nucleotide sequence ID" value="NZ_JBHSMQ010000001.1"/>
</dbReference>
<feature type="chain" id="PRO_5045653361" evidence="2">
    <location>
        <begin position="21"/>
        <end position="155"/>
    </location>
</feature>
<dbReference type="EMBL" id="JBHSMQ010000001">
    <property type="protein sequence ID" value="MFC5453254.1"/>
    <property type="molecule type" value="Genomic_DNA"/>
</dbReference>
<accession>A0ABW0KIZ3</accession>
<dbReference type="Proteomes" id="UP001596052">
    <property type="component" value="Unassembled WGS sequence"/>
</dbReference>
<reference evidence="5" key="1">
    <citation type="journal article" date="2019" name="Int. J. Syst. Evol. Microbiol.">
        <title>The Global Catalogue of Microorganisms (GCM) 10K type strain sequencing project: providing services to taxonomists for standard genome sequencing and annotation.</title>
        <authorList>
            <consortium name="The Broad Institute Genomics Platform"/>
            <consortium name="The Broad Institute Genome Sequencing Center for Infectious Disease"/>
            <person name="Wu L."/>
            <person name="Ma J."/>
        </authorList>
    </citation>
    <scope>NUCLEOTIDE SEQUENCE [LARGE SCALE GENOMIC DNA]</scope>
    <source>
        <strain evidence="5">CGMCC 4.1469</strain>
    </source>
</reference>
<evidence type="ECO:0000256" key="2">
    <source>
        <dbReference type="SAM" id="SignalP"/>
    </source>
</evidence>
<dbReference type="Pfam" id="PF13202">
    <property type="entry name" value="EF-hand_5"/>
    <property type="match status" value="2"/>
</dbReference>
<dbReference type="SMART" id="SM00054">
    <property type="entry name" value="EFh"/>
    <property type="match status" value="2"/>
</dbReference>
<sequence>MKALSAFLLAITAFTSLTQAEDAPEQRPGTAGAGNGEGRGKIREMLVQKFDANKNGTLDPDEKAAAMKAMQERKGGGPGTKGAPGKGPMQEVILQRFDANKNGVLDPDEKAAAMKAMQERKGKSGSPSFTPGAPSETGSKFRRPPEAPKEGDAAK</sequence>
<evidence type="ECO:0000259" key="3">
    <source>
        <dbReference type="PROSITE" id="PS50222"/>
    </source>
</evidence>
<gene>
    <name evidence="4" type="ORF">ACFQDI_00165</name>
</gene>
<keyword evidence="5" id="KW-1185">Reference proteome</keyword>
<dbReference type="Gene3D" id="1.10.238.10">
    <property type="entry name" value="EF-hand"/>
    <property type="match status" value="1"/>
</dbReference>
<feature type="compositionally biased region" description="Basic and acidic residues" evidence="1">
    <location>
        <begin position="143"/>
        <end position="155"/>
    </location>
</feature>
<organism evidence="4 5">
    <name type="scientific">Prosthecobacter fluviatilis</name>
    <dbReference type="NCBI Taxonomy" id="445931"/>
    <lineage>
        <taxon>Bacteria</taxon>
        <taxon>Pseudomonadati</taxon>
        <taxon>Verrucomicrobiota</taxon>
        <taxon>Verrucomicrobiia</taxon>
        <taxon>Verrucomicrobiales</taxon>
        <taxon>Verrucomicrobiaceae</taxon>
        <taxon>Prosthecobacter</taxon>
    </lineage>
</organism>
<proteinExistence type="predicted"/>
<keyword evidence="2" id="KW-0732">Signal</keyword>